<dbReference type="PANTHER" id="PTHR10151:SF120">
    <property type="entry name" value="BIS(5'-ADENOSYL)-TRIPHOSPHATASE"/>
    <property type="match status" value="1"/>
</dbReference>
<organism evidence="4 5">
    <name type="scientific">Chryseosolibacter indicus</name>
    <dbReference type="NCBI Taxonomy" id="2782351"/>
    <lineage>
        <taxon>Bacteria</taxon>
        <taxon>Pseudomonadati</taxon>
        <taxon>Bacteroidota</taxon>
        <taxon>Cytophagia</taxon>
        <taxon>Cytophagales</taxon>
        <taxon>Chryseotaleaceae</taxon>
        <taxon>Chryseosolibacter</taxon>
    </lineage>
</organism>
<dbReference type="RefSeq" id="WP_254154984.1">
    <property type="nucleotide sequence ID" value="NZ_JAHESD010000044.1"/>
</dbReference>
<accession>A0ABS5VUB6</accession>
<sequence>MNKILFLLLAVTALQVQSQVPESKKPKLVIGIVVDQMRQEYLYRFSNKFGNNGFKRLMRDGFYLKNAHYNYAPTVTGPGHASVFTGSTPAIHGIISNDWYDKNQKKEVNCVNDPNQKAVGNPEGRGGVSPARLLSSTITDELKLFTQKKAKVIGISLKDRGAVLPAGHMANGAYWYDSKTGKFISSTYYMTSLPAWVEKFNQLNLPDKYLSQELNTLLPINQYVESGPDDTPYENKIGGKERPTYPYNLKELRKKNGDYDLLAMTPFADDYLTEMAKAAIAGEELGADEWTDFLTLSYSSTDIIGHAMGPNSVEVQDVYLRLDKNIEDLLNTLDQKVGKDNYILFLTADHAVADVAQYLKDNRVPAGYFNQANVKATLNEYLQRYFPGRDIIEAIDGEQVFFNQEAFQRDPKSSGIELMVATELVMNFLMAQDGVANVYSESLIRQSAYDEGGIKGMVVRGYHPKRSGDLIIVLEPGWYSSSRIQGTTHGSPYRYDTNVPVMFYGAGIKKGFSVKYHPITDIAPTVSVLLNIKFPNGSTGQPIEELFEE</sequence>
<dbReference type="SUPFAM" id="SSF53649">
    <property type="entry name" value="Alkaline phosphatase-like"/>
    <property type="match status" value="1"/>
</dbReference>
<keyword evidence="3" id="KW-0732">Signal</keyword>
<dbReference type="Gene3D" id="3.40.720.10">
    <property type="entry name" value="Alkaline Phosphatase, subunit A"/>
    <property type="match status" value="1"/>
</dbReference>
<evidence type="ECO:0000313" key="4">
    <source>
        <dbReference type="EMBL" id="MBT1705027.1"/>
    </source>
</evidence>
<evidence type="ECO:0000256" key="2">
    <source>
        <dbReference type="ARBA" id="ARBA00022723"/>
    </source>
</evidence>
<dbReference type="Gene3D" id="3.30.1360.150">
    <property type="match status" value="1"/>
</dbReference>
<keyword evidence="2" id="KW-0479">Metal-binding</keyword>
<protein>
    <submittedName>
        <fullName evidence="4">Alkaline phosphatase family protein</fullName>
    </submittedName>
</protein>
<keyword evidence="1" id="KW-0597">Phosphoprotein</keyword>
<dbReference type="NCBIfam" id="NF042991">
    <property type="entry name" value="alk_phos_PafA"/>
    <property type="match status" value="1"/>
</dbReference>
<name>A0ABS5VUB6_9BACT</name>
<gene>
    <name evidence="4" type="ORF">KK060_17170</name>
</gene>
<evidence type="ECO:0000313" key="5">
    <source>
        <dbReference type="Proteomes" id="UP000772618"/>
    </source>
</evidence>
<dbReference type="PIRSF" id="PIRSF031924">
    <property type="entry name" value="Pi-irrepressible_AP"/>
    <property type="match status" value="1"/>
</dbReference>
<keyword evidence="5" id="KW-1185">Reference proteome</keyword>
<dbReference type="InterPro" id="IPR017850">
    <property type="entry name" value="Alkaline_phosphatase_core_sf"/>
</dbReference>
<dbReference type="PANTHER" id="PTHR10151">
    <property type="entry name" value="ECTONUCLEOTIDE PYROPHOSPHATASE/PHOSPHODIESTERASE"/>
    <property type="match status" value="1"/>
</dbReference>
<evidence type="ECO:0000256" key="1">
    <source>
        <dbReference type="ARBA" id="ARBA00022553"/>
    </source>
</evidence>
<dbReference type="EMBL" id="JAHESD010000044">
    <property type="protein sequence ID" value="MBT1705027.1"/>
    <property type="molecule type" value="Genomic_DNA"/>
</dbReference>
<dbReference type="Pfam" id="PF01663">
    <property type="entry name" value="Phosphodiest"/>
    <property type="match status" value="1"/>
</dbReference>
<reference evidence="4 5" key="1">
    <citation type="submission" date="2021-05" db="EMBL/GenBank/DDBJ databases">
        <title>A Polyphasic approach of four new species of the genus Ohtaekwangia: Ohtaekwangia histidinii sp. nov., Ohtaekwangia cretensis sp. nov., Ohtaekwangia indiensis sp. nov., Ohtaekwangia reichenbachii sp. nov. from diverse environment.</title>
        <authorList>
            <person name="Octaviana S."/>
        </authorList>
    </citation>
    <scope>NUCLEOTIDE SEQUENCE [LARGE SCALE GENOMIC DNA]</scope>
    <source>
        <strain evidence="4 5">PWU20</strain>
    </source>
</reference>
<dbReference type="CDD" id="cd16016">
    <property type="entry name" value="AP-SPAP"/>
    <property type="match status" value="1"/>
</dbReference>
<dbReference type="InterPro" id="IPR002591">
    <property type="entry name" value="Phosphodiest/P_Trfase"/>
</dbReference>
<evidence type="ECO:0000256" key="3">
    <source>
        <dbReference type="ARBA" id="ARBA00022729"/>
    </source>
</evidence>
<dbReference type="InterPro" id="IPR026263">
    <property type="entry name" value="Alkaline_phosphatase_prok"/>
</dbReference>
<proteinExistence type="predicted"/>
<dbReference type="Proteomes" id="UP000772618">
    <property type="component" value="Unassembled WGS sequence"/>
</dbReference>
<comment type="caution">
    <text evidence="4">The sequence shown here is derived from an EMBL/GenBank/DDBJ whole genome shotgun (WGS) entry which is preliminary data.</text>
</comment>